<name>A0A0L1ML84_PSESX</name>
<reference evidence="1 2" key="1">
    <citation type="submission" date="2015-06" db="EMBL/GenBank/DDBJ databases">
        <authorList>
            <person name="Hoefler B.C."/>
            <person name="Straight P.D."/>
        </authorList>
    </citation>
    <scope>NUCLEOTIDE SEQUENCE [LARGE SCALE GENOMIC DNA]</scope>
    <source>
        <strain evidence="1 2">Riq4</strain>
    </source>
</reference>
<dbReference type="OrthoDB" id="6900323at2"/>
<dbReference type="EMBL" id="LFQK01000007">
    <property type="protein sequence ID" value="KNH29191.1"/>
    <property type="molecule type" value="Genomic_DNA"/>
</dbReference>
<comment type="caution">
    <text evidence="1">The sequence shown here is derived from an EMBL/GenBank/DDBJ whole genome shotgun (WGS) entry which is preliminary data.</text>
</comment>
<dbReference type="Proteomes" id="UP000036955">
    <property type="component" value="Unassembled WGS sequence"/>
</dbReference>
<accession>A0A0L1ML84</accession>
<sequence>MAITLEQAQNQLQAWLDASLKVSQKQSYRIGTRQLNYADAAEITRMIDYWQGQVDRLASGRPRGIVLRGITPL</sequence>
<organism evidence="1 2">
    <name type="scientific">Pseudomonas syringae</name>
    <dbReference type="NCBI Taxonomy" id="317"/>
    <lineage>
        <taxon>Bacteria</taxon>
        <taxon>Pseudomonadati</taxon>
        <taxon>Pseudomonadota</taxon>
        <taxon>Gammaproteobacteria</taxon>
        <taxon>Pseudomonadales</taxon>
        <taxon>Pseudomonadaceae</taxon>
        <taxon>Pseudomonas</taxon>
    </lineage>
</organism>
<dbReference type="InterPro" id="IPR046146">
    <property type="entry name" value="DUF6148"/>
</dbReference>
<gene>
    <name evidence="1" type="ORF">ACS77_04700</name>
</gene>
<protein>
    <submittedName>
        <fullName evidence="1">Uncharacterized protein</fullName>
    </submittedName>
</protein>
<proteinExistence type="predicted"/>
<evidence type="ECO:0000313" key="2">
    <source>
        <dbReference type="Proteomes" id="UP000036955"/>
    </source>
</evidence>
<dbReference type="PATRIC" id="fig|317.197.peg.5431"/>
<evidence type="ECO:0000313" key="1">
    <source>
        <dbReference type="EMBL" id="KNH29191.1"/>
    </source>
</evidence>
<dbReference type="AlphaFoldDB" id="A0A0L1ML84"/>
<dbReference type="Pfam" id="PF19645">
    <property type="entry name" value="DUF6148"/>
    <property type="match status" value="1"/>
</dbReference>